<proteinExistence type="predicted"/>
<protein>
    <recommendedName>
        <fullName evidence="1">CobW/HypB/UreG nucleotide-binding domain-containing protein</fullName>
    </recommendedName>
</protein>
<dbReference type="Proteomes" id="UP000324209">
    <property type="component" value="Chromosome"/>
</dbReference>
<dbReference type="OrthoDB" id="9808822at2"/>
<dbReference type="InterPro" id="IPR051316">
    <property type="entry name" value="Zinc-reg_GTPase_activator"/>
</dbReference>
<evidence type="ECO:0000259" key="1">
    <source>
        <dbReference type="Pfam" id="PF02492"/>
    </source>
</evidence>
<dbReference type="AlphaFoldDB" id="A0A5C1QER9"/>
<dbReference type="PANTHER" id="PTHR13748:SF62">
    <property type="entry name" value="COBW DOMAIN-CONTAINING PROTEIN"/>
    <property type="match status" value="1"/>
</dbReference>
<keyword evidence="3" id="KW-1185">Reference proteome</keyword>
<name>A0A5C1QER9_9SPIO</name>
<dbReference type="Pfam" id="PF02492">
    <property type="entry name" value="cobW"/>
    <property type="match status" value="1"/>
</dbReference>
<dbReference type="Gene3D" id="3.40.50.300">
    <property type="entry name" value="P-loop containing nucleotide triphosphate hydrolases"/>
    <property type="match status" value="1"/>
</dbReference>
<dbReference type="KEGG" id="ock:EXM22_00570"/>
<gene>
    <name evidence="2" type="ORF">EXM22_00570</name>
</gene>
<dbReference type="GO" id="GO:0005737">
    <property type="term" value="C:cytoplasm"/>
    <property type="evidence" value="ECO:0007669"/>
    <property type="project" value="TreeGrafter"/>
</dbReference>
<evidence type="ECO:0000313" key="3">
    <source>
        <dbReference type="Proteomes" id="UP000324209"/>
    </source>
</evidence>
<evidence type="ECO:0000313" key="2">
    <source>
        <dbReference type="EMBL" id="QEN06553.1"/>
    </source>
</evidence>
<feature type="domain" description="CobW/HypB/UreG nucleotide-binding" evidence="1">
    <location>
        <begin position="8"/>
        <end position="163"/>
    </location>
</feature>
<sequence>MNTMPIKTTILGGFLGSGKTTVLNTLLQSLDSETRTVVIINDFGEVNIDSMMISKGVYSKKEITGGCICCSLKERLLDTLLKVVNEEQPDEIFIEATGLAVPWEMKQMIDKNFPSAKIIISQVLVCVDARQCDRYHDVLPAYSRQFEGEPLILMTKADMYDGGLLNKTREKLSLHYPGLTGSVLCRKGIWDEPLSTSLQKRENSSSPALSNFDRFNPGKDGIVSLSLKGRFTGTIAEMKTIINENRYKIIRLKSLIYQRGKVLNLQFDGEQTSLHSPPADTIPKGDSLLTFFCLKEETKFLKDRFSALFRVDNI</sequence>
<dbReference type="EMBL" id="CP036150">
    <property type="protein sequence ID" value="QEN06553.1"/>
    <property type="molecule type" value="Genomic_DNA"/>
</dbReference>
<organism evidence="2 3">
    <name type="scientific">Oceanispirochaeta crateris</name>
    <dbReference type="NCBI Taxonomy" id="2518645"/>
    <lineage>
        <taxon>Bacteria</taxon>
        <taxon>Pseudomonadati</taxon>
        <taxon>Spirochaetota</taxon>
        <taxon>Spirochaetia</taxon>
        <taxon>Spirochaetales</taxon>
        <taxon>Spirochaetaceae</taxon>
        <taxon>Oceanispirochaeta</taxon>
    </lineage>
</organism>
<dbReference type="PANTHER" id="PTHR13748">
    <property type="entry name" value="COBW-RELATED"/>
    <property type="match status" value="1"/>
</dbReference>
<dbReference type="InterPro" id="IPR003495">
    <property type="entry name" value="CobW/HypB/UreG_nucleotide-bd"/>
</dbReference>
<dbReference type="SUPFAM" id="SSF52540">
    <property type="entry name" value="P-loop containing nucleoside triphosphate hydrolases"/>
    <property type="match status" value="1"/>
</dbReference>
<dbReference type="InterPro" id="IPR027417">
    <property type="entry name" value="P-loop_NTPase"/>
</dbReference>
<accession>A0A5C1QER9</accession>
<dbReference type="RefSeq" id="WP_149484636.1">
    <property type="nucleotide sequence ID" value="NZ_CP036150.1"/>
</dbReference>
<reference evidence="2 3" key="1">
    <citation type="submission" date="2019-02" db="EMBL/GenBank/DDBJ databases">
        <title>Complete Genome Sequence and Methylome Analysis of free living Spirochaetas.</title>
        <authorList>
            <person name="Fomenkov A."/>
            <person name="Dubinina G."/>
            <person name="Leshcheva N."/>
            <person name="Mikheeva N."/>
            <person name="Grabovich M."/>
            <person name="Vincze T."/>
            <person name="Roberts R.J."/>
        </authorList>
    </citation>
    <scope>NUCLEOTIDE SEQUENCE [LARGE SCALE GENOMIC DNA]</scope>
    <source>
        <strain evidence="2 3">K2</strain>
    </source>
</reference>